<accession>A0A9D4F114</accession>
<protein>
    <submittedName>
        <fullName evidence="1">Uncharacterized protein</fullName>
    </submittedName>
</protein>
<dbReference type="EMBL" id="JAIWYP010000008">
    <property type="protein sequence ID" value="KAH3789867.1"/>
    <property type="molecule type" value="Genomic_DNA"/>
</dbReference>
<keyword evidence="2" id="KW-1185">Reference proteome</keyword>
<name>A0A9D4F114_DREPO</name>
<sequence length="157" mass="18059">MSTLTRLKYITRLHEGYDADGMSALFNVYKKLYNNLRPTHTTPEPCNKYGLEVLNKESMPGPSHHSDDDMCRIRPAVSTIIKIAFFPKAEETCKPSQTTERNSCTDNLTSPECRSLLFKDLKSVRVIAEKEKKDTLQFMQRVDNVTRRKVDAVKCRN</sequence>
<evidence type="ECO:0000313" key="2">
    <source>
        <dbReference type="Proteomes" id="UP000828390"/>
    </source>
</evidence>
<gene>
    <name evidence="1" type="ORF">DPMN_168056</name>
</gene>
<dbReference type="Proteomes" id="UP000828390">
    <property type="component" value="Unassembled WGS sequence"/>
</dbReference>
<organism evidence="1 2">
    <name type="scientific">Dreissena polymorpha</name>
    <name type="common">Zebra mussel</name>
    <name type="synonym">Mytilus polymorpha</name>
    <dbReference type="NCBI Taxonomy" id="45954"/>
    <lineage>
        <taxon>Eukaryota</taxon>
        <taxon>Metazoa</taxon>
        <taxon>Spiralia</taxon>
        <taxon>Lophotrochozoa</taxon>
        <taxon>Mollusca</taxon>
        <taxon>Bivalvia</taxon>
        <taxon>Autobranchia</taxon>
        <taxon>Heteroconchia</taxon>
        <taxon>Euheterodonta</taxon>
        <taxon>Imparidentia</taxon>
        <taxon>Neoheterodontei</taxon>
        <taxon>Myida</taxon>
        <taxon>Dreissenoidea</taxon>
        <taxon>Dreissenidae</taxon>
        <taxon>Dreissena</taxon>
    </lineage>
</organism>
<evidence type="ECO:0000313" key="1">
    <source>
        <dbReference type="EMBL" id="KAH3789867.1"/>
    </source>
</evidence>
<proteinExistence type="predicted"/>
<comment type="caution">
    <text evidence="1">The sequence shown here is derived from an EMBL/GenBank/DDBJ whole genome shotgun (WGS) entry which is preliminary data.</text>
</comment>
<reference evidence="1" key="1">
    <citation type="journal article" date="2019" name="bioRxiv">
        <title>The Genome of the Zebra Mussel, Dreissena polymorpha: A Resource for Invasive Species Research.</title>
        <authorList>
            <person name="McCartney M.A."/>
            <person name="Auch B."/>
            <person name="Kono T."/>
            <person name="Mallez S."/>
            <person name="Zhang Y."/>
            <person name="Obille A."/>
            <person name="Becker A."/>
            <person name="Abrahante J.E."/>
            <person name="Garbe J."/>
            <person name="Badalamenti J.P."/>
            <person name="Herman A."/>
            <person name="Mangelson H."/>
            <person name="Liachko I."/>
            <person name="Sullivan S."/>
            <person name="Sone E.D."/>
            <person name="Koren S."/>
            <person name="Silverstein K.A.T."/>
            <person name="Beckman K.B."/>
            <person name="Gohl D.M."/>
        </authorList>
    </citation>
    <scope>NUCLEOTIDE SEQUENCE</scope>
    <source>
        <strain evidence="1">Duluth1</strain>
        <tissue evidence="1">Whole animal</tissue>
    </source>
</reference>
<dbReference type="AlphaFoldDB" id="A0A9D4F114"/>
<reference evidence="1" key="2">
    <citation type="submission" date="2020-11" db="EMBL/GenBank/DDBJ databases">
        <authorList>
            <person name="McCartney M.A."/>
            <person name="Auch B."/>
            <person name="Kono T."/>
            <person name="Mallez S."/>
            <person name="Becker A."/>
            <person name="Gohl D.M."/>
            <person name="Silverstein K.A.T."/>
            <person name="Koren S."/>
            <person name="Bechman K.B."/>
            <person name="Herman A."/>
            <person name="Abrahante J.E."/>
            <person name="Garbe J."/>
        </authorList>
    </citation>
    <scope>NUCLEOTIDE SEQUENCE</scope>
    <source>
        <strain evidence="1">Duluth1</strain>
        <tissue evidence="1">Whole animal</tissue>
    </source>
</reference>